<gene>
    <name evidence="1" type="ORF">QRX50_40800</name>
</gene>
<dbReference type="EMBL" id="CP127294">
    <property type="protein sequence ID" value="WIX77680.1"/>
    <property type="molecule type" value="Genomic_DNA"/>
</dbReference>
<dbReference type="AlphaFoldDB" id="A0A9Y2MQU5"/>
<name>A0A9Y2MQU5_9PSEU</name>
<reference evidence="1 2" key="1">
    <citation type="submission" date="2023-06" db="EMBL/GenBank/DDBJ databases">
        <authorList>
            <person name="Oyuntsetseg B."/>
            <person name="Kim S.B."/>
        </authorList>
    </citation>
    <scope>NUCLEOTIDE SEQUENCE [LARGE SCALE GENOMIC DNA]</scope>
    <source>
        <strain evidence="1 2">2-15</strain>
    </source>
</reference>
<dbReference type="RefSeq" id="WP_285968420.1">
    <property type="nucleotide sequence ID" value="NZ_CP127294.1"/>
</dbReference>
<keyword evidence="2" id="KW-1185">Reference proteome</keyword>
<proteinExistence type="predicted"/>
<organism evidence="1 2">
    <name type="scientific">Amycolatopsis carbonis</name>
    <dbReference type="NCBI Taxonomy" id="715471"/>
    <lineage>
        <taxon>Bacteria</taxon>
        <taxon>Bacillati</taxon>
        <taxon>Actinomycetota</taxon>
        <taxon>Actinomycetes</taxon>
        <taxon>Pseudonocardiales</taxon>
        <taxon>Pseudonocardiaceae</taxon>
        <taxon>Amycolatopsis</taxon>
    </lineage>
</organism>
<evidence type="ECO:0000313" key="2">
    <source>
        <dbReference type="Proteomes" id="UP001236014"/>
    </source>
</evidence>
<dbReference type="Proteomes" id="UP001236014">
    <property type="component" value="Chromosome"/>
</dbReference>
<accession>A0A9Y2MQU5</accession>
<protein>
    <submittedName>
        <fullName evidence="1">Uncharacterized protein</fullName>
    </submittedName>
</protein>
<dbReference type="KEGG" id="acab:QRX50_40800"/>
<sequence>MEGTFTVTGTAVTGGEDGSRHIRFSGVLRGPGVPGTAGQASRAFAVGETPPVEGDELPATIDRAKPERFEIAWPPRVGSGAKASRDKAHAEQVAAVVRLGLDPSVVPAPIGRVPGLREMAALALGQRYARHPLPDGNLPVRVEEAAPFVATGEAATATITGIDFLTVPADALPEPEATLANVAVRVRRADGSEDTTTARFGFRTAARRTQIGHVGAQVPVRLDPADRRRVCLDSRALPRV</sequence>
<evidence type="ECO:0000313" key="1">
    <source>
        <dbReference type="EMBL" id="WIX77680.1"/>
    </source>
</evidence>